<reference evidence="1 2" key="1">
    <citation type="submission" date="2019-07" db="EMBL/GenBank/DDBJ databases">
        <title>Whole genome shotgun sequence of Microvirga aerophila NBRC 106136.</title>
        <authorList>
            <person name="Hosoyama A."/>
            <person name="Uohara A."/>
            <person name="Ohji S."/>
            <person name="Ichikawa N."/>
        </authorList>
    </citation>
    <scope>NUCLEOTIDE SEQUENCE [LARGE SCALE GENOMIC DNA]</scope>
    <source>
        <strain evidence="1 2">NBRC 106136</strain>
    </source>
</reference>
<protein>
    <submittedName>
        <fullName evidence="1">Uncharacterized protein</fullName>
    </submittedName>
</protein>
<name>A0A512BZJ2_9HYPH</name>
<sequence length="96" mass="10122">MEYGVDSFEVENGGDVNSNTTVASVLHTVGISLARNLPRGTEPNEVPLYNRLDAMLVNDVLLGGPRTTGSMVGKAGIPSEATRVMIVFMARLAGTT</sequence>
<keyword evidence="2" id="KW-1185">Reference proteome</keyword>
<dbReference type="Proteomes" id="UP000321085">
    <property type="component" value="Unassembled WGS sequence"/>
</dbReference>
<dbReference type="RefSeq" id="WP_170285076.1">
    <property type="nucleotide sequence ID" value="NZ_BJYU01000096.1"/>
</dbReference>
<accession>A0A512BZJ2</accession>
<comment type="caution">
    <text evidence="1">The sequence shown here is derived from an EMBL/GenBank/DDBJ whole genome shotgun (WGS) entry which is preliminary data.</text>
</comment>
<gene>
    <name evidence="1" type="ORF">MAE02_49430</name>
</gene>
<dbReference type="AlphaFoldDB" id="A0A512BZJ2"/>
<organism evidence="1 2">
    <name type="scientific">Microvirga aerophila</name>
    <dbReference type="NCBI Taxonomy" id="670291"/>
    <lineage>
        <taxon>Bacteria</taxon>
        <taxon>Pseudomonadati</taxon>
        <taxon>Pseudomonadota</taxon>
        <taxon>Alphaproteobacteria</taxon>
        <taxon>Hyphomicrobiales</taxon>
        <taxon>Methylobacteriaceae</taxon>
        <taxon>Microvirga</taxon>
    </lineage>
</organism>
<dbReference type="EMBL" id="BJYU01000096">
    <property type="protein sequence ID" value="GEO17247.1"/>
    <property type="molecule type" value="Genomic_DNA"/>
</dbReference>
<evidence type="ECO:0000313" key="2">
    <source>
        <dbReference type="Proteomes" id="UP000321085"/>
    </source>
</evidence>
<proteinExistence type="predicted"/>
<evidence type="ECO:0000313" key="1">
    <source>
        <dbReference type="EMBL" id="GEO17247.1"/>
    </source>
</evidence>